<keyword evidence="3" id="KW-0949">S-adenosyl-L-methionine</keyword>
<feature type="compositionally biased region" description="Low complexity" evidence="4">
    <location>
        <begin position="12"/>
        <end position="29"/>
    </location>
</feature>
<evidence type="ECO:0000259" key="5">
    <source>
        <dbReference type="Pfam" id="PF13649"/>
    </source>
</evidence>
<feature type="compositionally biased region" description="Pro residues" evidence="4">
    <location>
        <begin position="1"/>
        <end position="11"/>
    </location>
</feature>
<feature type="region of interest" description="Disordered" evidence="4">
    <location>
        <begin position="1"/>
        <end position="29"/>
    </location>
</feature>
<organism evidence="6 7">
    <name type="scientific">Nesterenkonia lutea</name>
    <dbReference type="NCBI Taxonomy" id="272919"/>
    <lineage>
        <taxon>Bacteria</taxon>
        <taxon>Bacillati</taxon>
        <taxon>Actinomycetota</taxon>
        <taxon>Actinomycetes</taxon>
        <taxon>Micrococcales</taxon>
        <taxon>Micrococcaceae</taxon>
        <taxon>Nesterenkonia</taxon>
    </lineage>
</organism>
<dbReference type="InterPro" id="IPR041698">
    <property type="entry name" value="Methyltransf_25"/>
</dbReference>
<dbReference type="RefSeq" id="WP_192594198.1">
    <property type="nucleotide sequence ID" value="NZ_BAAALJ010000022.1"/>
</dbReference>
<dbReference type="EMBL" id="JADBED010000001">
    <property type="protein sequence ID" value="MBE1522979.1"/>
    <property type="molecule type" value="Genomic_DNA"/>
</dbReference>
<dbReference type="CDD" id="cd02440">
    <property type="entry name" value="AdoMet_MTases"/>
    <property type="match status" value="1"/>
</dbReference>
<evidence type="ECO:0000256" key="1">
    <source>
        <dbReference type="ARBA" id="ARBA00022603"/>
    </source>
</evidence>
<proteinExistence type="predicted"/>
<keyword evidence="6" id="KW-0830">Ubiquinone</keyword>
<keyword evidence="1" id="KW-0489">Methyltransferase</keyword>
<evidence type="ECO:0000313" key="6">
    <source>
        <dbReference type="EMBL" id="MBE1522979.1"/>
    </source>
</evidence>
<comment type="caution">
    <text evidence="6">The sequence shown here is derived from an EMBL/GenBank/DDBJ whole genome shotgun (WGS) entry which is preliminary data.</text>
</comment>
<evidence type="ECO:0000313" key="7">
    <source>
        <dbReference type="Proteomes" id="UP000643525"/>
    </source>
</evidence>
<evidence type="ECO:0000256" key="3">
    <source>
        <dbReference type="ARBA" id="ARBA00022691"/>
    </source>
</evidence>
<name>A0ABR9JAN0_9MICC</name>
<protein>
    <submittedName>
        <fullName evidence="6">Ubiquinone/menaquinone biosynthesis C-methylase UbiE</fullName>
    </submittedName>
</protein>
<keyword evidence="2" id="KW-0808">Transferase</keyword>
<dbReference type="Gene3D" id="3.40.50.150">
    <property type="entry name" value="Vaccinia Virus protein VP39"/>
    <property type="match status" value="1"/>
</dbReference>
<evidence type="ECO:0000256" key="4">
    <source>
        <dbReference type="SAM" id="MobiDB-lite"/>
    </source>
</evidence>
<keyword evidence="7" id="KW-1185">Reference proteome</keyword>
<dbReference type="PANTHER" id="PTHR43464">
    <property type="entry name" value="METHYLTRANSFERASE"/>
    <property type="match status" value="1"/>
</dbReference>
<evidence type="ECO:0000256" key="2">
    <source>
        <dbReference type="ARBA" id="ARBA00022679"/>
    </source>
</evidence>
<accession>A0ABR9JAN0</accession>
<gene>
    <name evidence="6" type="ORF">H4W27_000097</name>
</gene>
<reference evidence="6 7" key="1">
    <citation type="submission" date="2020-10" db="EMBL/GenBank/DDBJ databases">
        <title>Sequencing the genomes of 1000 actinobacteria strains.</title>
        <authorList>
            <person name="Klenk H.-P."/>
        </authorList>
    </citation>
    <scope>NUCLEOTIDE SEQUENCE [LARGE SCALE GENOMIC DNA]</scope>
    <source>
        <strain evidence="6 7">DSM 15666</strain>
    </source>
</reference>
<dbReference type="InterPro" id="IPR029063">
    <property type="entry name" value="SAM-dependent_MTases_sf"/>
</dbReference>
<sequence length="290" mass="30920">MAGPPAGPPAGPSAGSATGSPAASPAAGSAQEVNPAFAWTQDPELVAIYDVENSGGWDHEFYLELLEELGAGRVADIGCGTGVLAVLLPQQGVEVVGVDPSAAMIDVARTRSTEAGVQGRVSWIHGYADQLAPNVADAVIMEGHVAQYFLTRTEWDAVLAQAWATLKPGGHLAFESRNPASLELDAWDAESTRETQPHPDGGEFTSWMEIAGIRSDAADGDLITARAHNLLPGSRELIAEETLRYRPLAVLRESLARAGFRIVDIWGDWDREELSEDSPEMIFLAQKPLD</sequence>
<dbReference type="Pfam" id="PF13649">
    <property type="entry name" value="Methyltransf_25"/>
    <property type="match status" value="1"/>
</dbReference>
<dbReference type="SUPFAM" id="SSF53335">
    <property type="entry name" value="S-adenosyl-L-methionine-dependent methyltransferases"/>
    <property type="match status" value="1"/>
</dbReference>
<dbReference type="PANTHER" id="PTHR43464:SF19">
    <property type="entry name" value="UBIQUINONE BIOSYNTHESIS O-METHYLTRANSFERASE, MITOCHONDRIAL"/>
    <property type="match status" value="1"/>
</dbReference>
<feature type="domain" description="Methyltransferase" evidence="5">
    <location>
        <begin position="74"/>
        <end position="170"/>
    </location>
</feature>
<dbReference type="Proteomes" id="UP000643525">
    <property type="component" value="Unassembled WGS sequence"/>
</dbReference>